<protein>
    <submittedName>
        <fullName evidence="1">Uncharacterized protein</fullName>
    </submittedName>
</protein>
<accession>A0ABU1RRX2</accession>
<dbReference type="RefSeq" id="WP_310092382.1">
    <property type="nucleotide sequence ID" value="NZ_JAVDTT010000002.1"/>
</dbReference>
<dbReference type="Proteomes" id="UP001254759">
    <property type="component" value="Unassembled WGS sequence"/>
</dbReference>
<evidence type="ECO:0000313" key="2">
    <source>
        <dbReference type="Proteomes" id="UP001254759"/>
    </source>
</evidence>
<dbReference type="EMBL" id="JAVDTT010000002">
    <property type="protein sequence ID" value="MDR6841523.1"/>
    <property type="molecule type" value="Genomic_DNA"/>
</dbReference>
<proteinExistence type="predicted"/>
<keyword evidence="2" id="KW-1185">Reference proteome</keyword>
<sequence length="108" mass="12286">MDILTFLQDDKAQFAWLEKERLAMESAGEYFSWWPHGDVKGFGAVVTGHLRSMELHLMPNGEVTRHLEEFDPAKTEFITLISDELTPGTLQDLESIYADLRDRTLAGS</sequence>
<organism evidence="1 2">
    <name type="scientific">Pseudoxanthomonas sacheonensis</name>
    <dbReference type="NCBI Taxonomy" id="443615"/>
    <lineage>
        <taxon>Bacteria</taxon>
        <taxon>Pseudomonadati</taxon>
        <taxon>Pseudomonadota</taxon>
        <taxon>Gammaproteobacteria</taxon>
        <taxon>Lysobacterales</taxon>
        <taxon>Lysobacteraceae</taxon>
        <taxon>Pseudoxanthomonas</taxon>
    </lineage>
</organism>
<gene>
    <name evidence="1" type="ORF">J2W94_001808</name>
</gene>
<evidence type="ECO:0000313" key="1">
    <source>
        <dbReference type="EMBL" id="MDR6841523.1"/>
    </source>
</evidence>
<name>A0ABU1RRX2_9GAMM</name>
<reference evidence="1 2" key="1">
    <citation type="submission" date="2023-07" db="EMBL/GenBank/DDBJ databases">
        <title>Sorghum-associated microbial communities from plants grown in Nebraska, USA.</title>
        <authorList>
            <person name="Schachtman D."/>
        </authorList>
    </citation>
    <scope>NUCLEOTIDE SEQUENCE [LARGE SCALE GENOMIC DNA]</scope>
    <source>
        <strain evidence="1 2">BE107</strain>
    </source>
</reference>
<comment type="caution">
    <text evidence="1">The sequence shown here is derived from an EMBL/GenBank/DDBJ whole genome shotgun (WGS) entry which is preliminary data.</text>
</comment>